<dbReference type="EnsemblMetazoa" id="PPA27935.1">
    <property type="protein sequence ID" value="PPA27935.1"/>
    <property type="gene ID" value="WBGene00117489"/>
</dbReference>
<proteinExistence type="predicted"/>
<protein>
    <submittedName>
        <fullName evidence="2">Uncharacterized protein</fullName>
    </submittedName>
</protein>
<evidence type="ECO:0000313" key="3">
    <source>
        <dbReference type="Proteomes" id="UP000005239"/>
    </source>
</evidence>
<feature type="compositionally biased region" description="Polar residues" evidence="1">
    <location>
        <begin position="121"/>
        <end position="135"/>
    </location>
</feature>
<evidence type="ECO:0000256" key="1">
    <source>
        <dbReference type="SAM" id="MobiDB-lite"/>
    </source>
</evidence>
<dbReference type="Proteomes" id="UP000005239">
    <property type="component" value="Unassembled WGS sequence"/>
</dbReference>
<dbReference type="AlphaFoldDB" id="A0A8R1UGM4"/>
<sequence>MQGERMATGVEADNRLVEPLPAMDDTSRPPPTEQNKLHADSTCSGFMPGVLELAESMDEASRPPPIDLNQLPSPSLRNGFARETSQHSPTEPLEYRPSPSHKGLMLGVRVDDARIDDSAEPSASTIRSPVSQSADESVPVDQHEEQRQPSPRYVTASTLGGVVPAEAIQPSSTHPTDPTDLPVDPPPYRPRSPHYSEETDDLEGLDAEVVIEIIDRLGSSEDEDEVEYLLQCVNNRQQWVKRKEWIARYPQCAPMSDIYELCRNNQRRKRQIKKDTRSRAETRLEDALSPSSSDEEEDVFGSPNRLNKRRKRREARRDAQRKDAAIREAWNGKEDVAGGVLQSAADLDFPTFSMDLNPRSPPKRPSGGDLLNWPGLAKVVRVDELAEKREKILASFVPGNGKDFYTKGKYDCSFDMISFAKIIDRNAQERIFNHKIENILGCPPNYPDFLVIVLARTNDITNEMVEAIFPDMTLAISRECLTIHAPLALKQYEATEKLKKQ</sequence>
<feature type="compositionally biased region" description="Low complexity" evidence="1">
    <location>
        <begin position="173"/>
        <end position="182"/>
    </location>
</feature>
<name>A0A8R1UGM4_PRIPA</name>
<feature type="region of interest" description="Disordered" evidence="1">
    <location>
        <begin position="267"/>
        <end position="326"/>
    </location>
</feature>
<organism evidence="2 3">
    <name type="scientific">Pristionchus pacificus</name>
    <name type="common">Parasitic nematode worm</name>
    <dbReference type="NCBI Taxonomy" id="54126"/>
    <lineage>
        <taxon>Eukaryota</taxon>
        <taxon>Metazoa</taxon>
        <taxon>Ecdysozoa</taxon>
        <taxon>Nematoda</taxon>
        <taxon>Chromadorea</taxon>
        <taxon>Rhabditida</taxon>
        <taxon>Rhabditina</taxon>
        <taxon>Diplogasteromorpha</taxon>
        <taxon>Diplogasteroidea</taxon>
        <taxon>Neodiplogasteridae</taxon>
        <taxon>Pristionchus</taxon>
    </lineage>
</organism>
<feature type="compositionally biased region" description="Basic and acidic residues" evidence="1">
    <location>
        <begin position="315"/>
        <end position="326"/>
    </location>
</feature>
<gene>
    <name evidence="2" type="primary">WBGene00117489</name>
</gene>
<keyword evidence="3" id="KW-1185">Reference proteome</keyword>
<accession>A0A8R1UGM4</accession>
<reference evidence="2" key="2">
    <citation type="submission" date="2022-06" db="UniProtKB">
        <authorList>
            <consortium name="EnsemblMetazoa"/>
        </authorList>
    </citation>
    <scope>IDENTIFICATION</scope>
    <source>
        <strain evidence="2">PS312</strain>
    </source>
</reference>
<feature type="region of interest" description="Disordered" evidence="1">
    <location>
        <begin position="1"/>
        <end position="201"/>
    </location>
</feature>
<evidence type="ECO:0000313" key="2">
    <source>
        <dbReference type="EnsemblMetazoa" id="PPA27935.1"/>
    </source>
</evidence>
<feature type="compositionally biased region" description="Basic and acidic residues" evidence="1">
    <location>
        <begin position="273"/>
        <end position="286"/>
    </location>
</feature>
<reference evidence="3" key="1">
    <citation type="journal article" date="2008" name="Nat. Genet.">
        <title>The Pristionchus pacificus genome provides a unique perspective on nematode lifestyle and parasitism.</title>
        <authorList>
            <person name="Dieterich C."/>
            <person name="Clifton S.W."/>
            <person name="Schuster L.N."/>
            <person name="Chinwalla A."/>
            <person name="Delehaunty K."/>
            <person name="Dinkelacker I."/>
            <person name="Fulton L."/>
            <person name="Fulton R."/>
            <person name="Godfrey J."/>
            <person name="Minx P."/>
            <person name="Mitreva M."/>
            <person name="Roeseler W."/>
            <person name="Tian H."/>
            <person name="Witte H."/>
            <person name="Yang S.P."/>
            <person name="Wilson R.K."/>
            <person name="Sommer R.J."/>
        </authorList>
    </citation>
    <scope>NUCLEOTIDE SEQUENCE [LARGE SCALE GENOMIC DNA]</scope>
    <source>
        <strain evidence="3">PS312</strain>
    </source>
</reference>